<dbReference type="RefSeq" id="WP_183125776.1">
    <property type="nucleotide sequence ID" value="NZ_JACJHR010000052.1"/>
</dbReference>
<evidence type="ECO:0000259" key="7">
    <source>
        <dbReference type="Pfam" id="PF25235"/>
    </source>
</evidence>
<evidence type="ECO:0000313" key="8">
    <source>
        <dbReference type="EMBL" id="MBB2503371.1"/>
    </source>
</evidence>
<comment type="subcellular location">
    <subcellularLocation>
        <location evidence="1">Secreted</location>
    </subcellularLocation>
</comment>
<dbReference type="SUPFAM" id="SSF117074">
    <property type="entry name" value="Hypothetical protein PA1324"/>
    <property type="match status" value="1"/>
</dbReference>
<keyword evidence="3 5" id="KW-0732">Signal</keyword>
<dbReference type="InterPro" id="IPR033764">
    <property type="entry name" value="Sdr_B"/>
</dbReference>
<gene>
    <name evidence="8" type="ORF">H5411_30080</name>
</gene>
<feature type="domain" description="DUF7850" evidence="7">
    <location>
        <begin position="42"/>
        <end position="207"/>
    </location>
</feature>
<dbReference type="Gene3D" id="2.60.120.260">
    <property type="entry name" value="Galactose-binding domain-like"/>
    <property type="match status" value="1"/>
</dbReference>
<sequence length="468" mass="47391">MRRARKVAIGRTAGAAAGTAMLVGALAVVTPGSAPAEGAPDCGGIAANPSVEDAGSPGGPPSGYLFTPAAPVPRSTPPDRVPKLVTSTAYAVDGHVNAQIQTPDGRVSSASQQVKAVPGGQYALSVWTGTAQSGLGSHASATTGLSFADRTGRVLVEKPVAVTHDIASDGKLAQQQVPPVTAPDDTAAVSFFASTNHNWVLWDCVHVALAAFAVKMEVRNPADGTWGPSAAIPAGDAAHFRISVSNTGSEPLTALLVKDPWCSGLPGAFDLAAGASRELTCDHPNLTEDDNGHVNTAKVTGSGPGGPLAEQKATATVTVTPQPAVGKIGDRAWKDLNRNGIQDDDEPGFPDLPVTLKDGAGGTLATARTNADGSYLFDQRKDGTYQVCFDVSKLPDGFTVTQRGAGAPGMDSAVDPATGCTSLFTLGGKDRERMDLDIGLAPPVPTVPPAPPTPTAPPAPTASAASAR</sequence>
<dbReference type="Proteomes" id="UP000550260">
    <property type="component" value="Unassembled WGS sequence"/>
</dbReference>
<dbReference type="InterPro" id="IPR057172">
    <property type="entry name" value="DUF7850"/>
</dbReference>
<evidence type="ECO:0000256" key="1">
    <source>
        <dbReference type="ARBA" id="ARBA00004613"/>
    </source>
</evidence>
<feature type="domain" description="SD-repeat containing protein B" evidence="6">
    <location>
        <begin position="327"/>
        <end position="440"/>
    </location>
</feature>
<evidence type="ECO:0008006" key="10">
    <source>
        <dbReference type="Google" id="ProtNLM"/>
    </source>
</evidence>
<dbReference type="Pfam" id="PF25235">
    <property type="entry name" value="DUF7850"/>
    <property type="match status" value="1"/>
</dbReference>
<reference evidence="8 9" key="1">
    <citation type="submission" date="2020-08" db="EMBL/GenBank/DDBJ databases">
        <title>Amycolatopsis echigonensis JCM 21831.</title>
        <authorList>
            <person name="Tedsree N."/>
            <person name="Kuncharoen N."/>
            <person name="Likhitwitayawuid K."/>
            <person name="Tanasupawat S."/>
        </authorList>
    </citation>
    <scope>NUCLEOTIDE SEQUENCE [LARGE SCALE GENOMIC DNA]</scope>
    <source>
        <strain evidence="8 9">JCM 21831</strain>
    </source>
</reference>
<evidence type="ECO:0000256" key="3">
    <source>
        <dbReference type="ARBA" id="ARBA00022729"/>
    </source>
</evidence>
<dbReference type="EMBL" id="JACJHR010000052">
    <property type="protein sequence ID" value="MBB2503371.1"/>
    <property type="molecule type" value="Genomic_DNA"/>
</dbReference>
<evidence type="ECO:0000313" key="9">
    <source>
        <dbReference type="Proteomes" id="UP000550260"/>
    </source>
</evidence>
<dbReference type="InterPro" id="IPR013783">
    <property type="entry name" value="Ig-like_fold"/>
</dbReference>
<dbReference type="Gene3D" id="2.60.40.10">
    <property type="entry name" value="Immunoglobulins"/>
    <property type="match status" value="1"/>
</dbReference>
<organism evidence="8 9">
    <name type="scientific">Amycolatopsis echigonensis</name>
    <dbReference type="NCBI Taxonomy" id="2576905"/>
    <lineage>
        <taxon>Bacteria</taxon>
        <taxon>Bacillati</taxon>
        <taxon>Actinomycetota</taxon>
        <taxon>Actinomycetes</taxon>
        <taxon>Pseudonocardiales</taxon>
        <taxon>Pseudonocardiaceae</taxon>
        <taxon>Amycolatopsis</taxon>
    </lineage>
</organism>
<proteinExistence type="predicted"/>
<dbReference type="GO" id="GO:0005576">
    <property type="term" value="C:extracellular region"/>
    <property type="evidence" value="ECO:0007669"/>
    <property type="project" value="UniProtKB-SubCell"/>
</dbReference>
<feature type="signal peptide" evidence="5">
    <location>
        <begin position="1"/>
        <end position="36"/>
    </location>
</feature>
<name>A0A8E2B6Y4_9PSEU</name>
<dbReference type="AlphaFoldDB" id="A0A8E2B6Y4"/>
<keyword evidence="2" id="KW-0964">Secreted</keyword>
<evidence type="ECO:0000259" key="6">
    <source>
        <dbReference type="Pfam" id="PF17210"/>
    </source>
</evidence>
<dbReference type="GO" id="GO:0005975">
    <property type="term" value="P:carbohydrate metabolic process"/>
    <property type="evidence" value="ECO:0007669"/>
    <property type="project" value="UniProtKB-ARBA"/>
</dbReference>
<protein>
    <recommendedName>
        <fullName evidence="10">SdrD B-like protein</fullName>
    </recommendedName>
</protein>
<feature type="compositionally biased region" description="Pro residues" evidence="4">
    <location>
        <begin position="442"/>
        <end position="460"/>
    </location>
</feature>
<comment type="caution">
    <text evidence="8">The sequence shown here is derived from an EMBL/GenBank/DDBJ whole genome shotgun (WGS) entry which is preliminary data.</text>
</comment>
<accession>A0A8E2B6Y4</accession>
<feature type="chain" id="PRO_5034218809" description="SdrD B-like protein" evidence="5">
    <location>
        <begin position="37"/>
        <end position="468"/>
    </location>
</feature>
<feature type="region of interest" description="Disordered" evidence="4">
    <location>
        <begin position="438"/>
        <end position="468"/>
    </location>
</feature>
<evidence type="ECO:0000256" key="5">
    <source>
        <dbReference type="SAM" id="SignalP"/>
    </source>
</evidence>
<evidence type="ECO:0000256" key="2">
    <source>
        <dbReference type="ARBA" id="ARBA00022525"/>
    </source>
</evidence>
<evidence type="ECO:0000256" key="4">
    <source>
        <dbReference type="SAM" id="MobiDB-lite"/>
    </source>
</evidence>
<dbReference type="Pfam" id="PF17210">
    <property type="entry name" value="SdrD_B"/>
    <property type="match status" value="1"/>
</dbReference>